<keyword evidence="11 15" id="KW-0547">Nucleotide-binding</keyword>
<comment type="catalytic activity">
    <reaction evidence="13">
        <text>GMP + diphosphate = guanine + 5-phospho-alpha-D-ribose 1-diphosphate</text>
        <dbReference type="Rhea" id="RHEA:25424"/>
        <dbReference type="ChEBI" id="CHEBI:16235"/>
        <dbReference type="ChEBI" id="CHEBI:33019"/>
        <dbReference type="ChEBI" id="CHEBI:58017"/>
        <dbReference type="ChEBI" id="CHEBI:58115"/>
        <dbReference type="EC" id="2.4.2.8"/>
    </reaction>
    <physiologicalReaction direction="right-to-left" evidence="13">
        <dbReference type="Rhea" id="RHEA:25426"/>
    </physiologicalReaction>
</comment>
<name>A0A846U180_9MOLU</name>
<keyword evidence="7 15" id="KW-0328">Glycosyltransferase</keyword>
<dbReference type="NCBIfam" id="TIGR01203">
    <property type="entry name" value="HGPRTase"/>
    <property type="match status" value="1"/>
</dbReference>
<dbReference type="SUPFAM" id="SSF53271">
    <property type="entry name" value="PRTase-like"/>
    <property type="match status" value="1"/>
</dbReference>
<dbReference type="EC" id="2.4.2.8" evidence="15"/>
<dbReference type="Proteomes" id="UP000584587">
    <property type="component" value="Unassembled WGS sequence"/>
</dbReference>
<evidence type="ECO:0000256" key="2">
    <source>
        <dbReference type="ARBA" id="ARBA00004496"/>
    </source>
</evidence>
<keyword evidence="18" id="KW-1185">Reference proteome</keyword>
<comment type="catalytic activity">
    <reaction evidence="14">
        <text>IMP + diphosphate = hypoxanthine + 5-phospho-alpha-D-ribose 1-diphosphate</text>
        <dbReference type="Rhea" id="RHEA:17973"/>
        <dbReference type="ChEBI" id="CHEBI:17368"/>
        <dbReference type="ChEBI" id="CHEBI:33019"/>
        <dbReference type="ChEBI" id="CHEBI:58017"/>
        <dbReference type="ChEBI" id="CHEBI:58053"/>
        <dbReference type="EC" id="2.4.2.8"/>
    </reaction>
    <physiologicalReaction direction="right-to-left" evidence="14">
        <dbReference type="Rhea" id="RHEA:17975"/>
    </physiologicalReaction>
</comment>
<keyword evidence="6 15" id="KW-0963">Cytoplasm</keyword>
<keyword evidence="8 15" id="KW-0808">Transferase</keyword>
<dbReference type="InterPro" id="IPR050408">
    <property type="entry name" value="HGPRT"/>
</dbReference>
<comment type="similarity">
    <text evidence="5 15">Belongs to the purine/pyrimidine phosphoribosyltransferase family.</text>
</comment>
<dbReference type="GO" id="GO:0052657">
    <property type="term" value="F:guanine phosphoribosyltransferase activity"/>
    <property type="evidence" value="ECO:0007669"/>
    <property type="project" value="UniProtKB-ARBA"/>
</dbReference>
<dbReference type="GO" id="GO:0004422">
    <property type="term" value="F:hypoxanthine phosphoribosyltransferase activity"/>
    <property type="evidence" value="ECO:0007669"/>
    <property type="project" value="InterPro"/>
</dbReference>
<accession>A0A846U180</accession>
<evidence type="ECO:0000256" key="12">
    <source>
        <dbReference type="ARBA" id="ARBA00022842"/>
    </source>
</evidence>
<evidence type="ECO:0000256" key="15">
    <source>
        <dbReference type="RuleBase" id="RU364099"/>
    </source>
</evidence>
<evidence type="ECO:0000256" key="8">
    <source>
        <dbReference type="ARBA" id="ARBA00022679"/>
    </source>
</evidence>
<dbReference type="GO" id="GO:0032264">
    <property type="term" value="P:IMP salvage"/>
    <property type="evidence" value="ECO:0007669"/>
    <property type="project" value="UniProtKB-UniPathway"/>
</dbReference>
<dbReference type="InterPro" id="IPR005904">
    <property type="entry name" value="Hxn_phspho_trans"/>
</dbReference>
<evidence type="ECO:0000256" key="9">
    <source>
        <dbReference type="ARBA" id="ARBA00022723"/>
    </source>
</evidence>
<evidence type="ECO:0000256" key="3">
    <source>
        <dbReference type="ARBA" id="ARBA00004669"/>
    </source>
</evidence>
<keyword evidence="12 15" id="KW-0460">Magnesium</keyword>
<proteinExistence type="inferred from homology"/>
<dbReference type="RefSeq" id="WP_168105055.1">
    <property type="nucleotide sequence ID" value="NZ_CP051215.1"/>
</dbReference>
<keyword evidence="9 15" id="KW-0479">Metal-binding</keyword>
<dbReference type="InterPro" id="IPR000836">
    <property type="entry name" value="PRTase_dom"/>
</dbReference>
<sequence length="188" mass="21801">MLKHNLVKEIIITEEQIQKRVTELAKEIETYYQNIEKPLILIGILRGCLPFFADVMMKLNIECTTEFMYVESYLGQTSPTIEPRIKFDIFADIKDRDVLIVEDIIDSGKTLIKLVEHLTQKQPKSIKILTLLDKKAKRIVDLEADWFGFEAPDHFLVGYGLDYQEILRNLPYIGIADLEKIKALKNKS</sequence>
<dbReference type="GO" id="GO:0006166">
    <property type="term" value="P:purine ribonucleoside salvage"/>
    <property type="evidence" value="ECO:0007669"/>
    <property type="project" value="UniProtKB-KW"/>
</dbReference>
<dbReference type="GO" id="GO:0005829">
    <property type="term" value="C:cytosol"/>
    <property type="evidence" value="ECO:0007669"/>
    <property type="project" value="TreeGrafter"/>
</dbReference>
<dbReference type="Gene3D" id="3.40.50.2020">
    <property type="match status" value="1"/>
</dbReference>
<dbReference type="UniPathway" id="UPA00591">
    <property type="reaction ID" value="UER00648"/>
</dbReference>
<comment type="subcellular location">
    <subcellularLocation>
        <location evidence="2 15">Cytoplasm</location>
    </subcellularLocation>
</comment>
<comment type="pathway">
    <text evidence="4">Purine metabolism; GMP biosynthesis via salvage pathway; GMP from guanine: step 1/1.</text>
</comment>
<dbReference type="GO" id="GO:0000166">
    <property type="term" value="F:nucleotide binding"/>
    <property type="evidence" value="ECO:0007669"/>
    <property type="project" value="UniProtKB-KW"/>
</dbReference>
<comment type="cofactor">
    <cofactor evidence="1 15">
        <name>Mg(2+)</name>
        <dbReference type="ChEBI" id="CHEBI:18420"/>
    </cofactor>
</comment>
<dbReference type="GO" id="GO:0046100">
    <property type="term" value="P:hypoxanthine metabolic process"/>
    <property type="evidence" value="ECO:0007669"/>
    <property type="project" value="TreeGrafter"/>
</dbReference>
<dbReference type="GO" id="GO:0032263">
    <property type="term" value="P:GMP salvage"/>
    <property type="evidence" value="ECO:0007669"/>
    <property type="project" value="TreeGrafter"/>
</dbReference>
<dbReference type="PANTHER" id="PTHR43340">
    <property type="entry name" value="HYPOXANTHINE-GUANINE PHOSPHORIBOSYLTRANSFERASE"/>
    <property type="match status" value="1"/>
</dbReference>
<evidence type="ECO:0000256" key="1">
    <source>
        <dbReference type="ARBA" id="ARBA00001946"/>
    </source>
</evidence>
<dbReference type="EMBL" id="JAAVVK010000002">
    <property type="protein sequence ID" value="NKE38576.1"/>
    <property type="molecule type" value="Genomic_DNA"/>
</dbReference>
<evidence type="ECO:0000256" key="11">
    <source>
        <dbReference type="ARBA" id="ARBA00022741"/>
    </source>
</evidence>
<dbReference type="CDD" id="cd06223">
    <property type="entry name" value="PRTases_typeI"/>
    <property type="match status" value="1"/>
</dbReference>
<evidence type="ECO:0000256" key="6">
    <source>
        <dbReference type="ARBA" id="ARBA00022490"/>
    </source>
</evidence>
<evidence type="ECO:0000256" key="5">
    <source>
        <dbReference type="ARBA" id="ARBA00008391"/>
    </source>
</evidence>
<gene>
    <name evidence="17" type="primary">hpt</name>
    <name evidence="17" type="ORF">HER12_02260</name>
</gene>
<protein>
    <recommendedName>
        <fullName evidence="15">Hypoxanthine phosphoribosyltransferase</fullName>
        <ecNumber evidence="15">2.4.2.8</ecNumber>
    </recommendedName>
</protein>
<comment type="caution">
    <text evidence="17">The sequence shown here is derived from an EMBL/GenBank/DDBJ whole genome shotgun (WGS) entry which is preliminary data.</text>
</comment>
<evidence type="ECO:0000256" key="10">
    <source>
        <dbReference type="ARBA" id="ARBA00022726"/>
    </source>
</evidence>
<dbReference type="FunFam" id="3.40.50.2020:FF:000006">
    <property type="entry name" value="Hypoxanthine phosphoribosyltransferase"/>
    <property type="match status" value="1"/>
</dbReference>
<keyword evidence="10 15" id="KW-0660">Purine salvage</keyword>
<evidence type="ECO:0000256" key="13">
    <source>
        <dbReference type="ARBA" id="ARBA00048811"/>
    </source>
</evidence>
<dbReference type="InterPro" id="IPR029057">
    <property type="entry name" value="PRTase-like"/>
</dbReference>
<comment type="pathway">
    <text evidence="3 15">Purine metabolism; IMP biosynthesis via salvage pathway; IMP from hypoxanthine: step 1/1.</text>
</comment>
<dbReference type="AlphaFoldDB" id="A0A846U180"/>
<evidence type="ECO:0000256" key="14">
    <source>
        <dbReference type="ARBA" id="ARBA00049402"/>
    </source>
</evidence>
<dbReference type="Pfam" id="PF00156">
    <property type="entry name" value="Pribosyltran"/>
    <property type="match status" value="1"/>
</dbReference>
<evidence type="ECO:0000256" key="4">
    <source>
        <dbReference type="ARBA" id="ARBA00004676"/>
    </source>
</evidence>
<organism evidence="17 18">
    <name type="scientific">Spiroplasma platyhelix PALS-1</name>
    <dbReference type="NCBI Taxonomy" id="1276218"/>
    <lineage>
        <taxon>Bacteria</taxon>
        <taxon>Bacillati</taxon>
        <taxon>Mycoplasmatota</taxon>
        <taxon>Mollicutes</taxon>
        <taxon>Entomoplasmatales</taxon>
        <taxon>Spiroplasmataceae</taxon>
        <taxon>Spiroplasma</taxon>
    </lineage>
</organism>
<evidence type="ECO:0000313" key="18">
    <source>
        <dbReference type="Proteomes" id="UP000584587"/>
    </source>
</evidence>
<evidence type="ECO:0000259" key="16">
    <source>
        <dbReference type="Pfam" id="PF00156"/>
    </source>
</evidence>
<dbReference type="PANTHER" id="PTHR43340:SF1">
    <property type="entry name" value="HYPOXANTHINE PHOSPHORIBOSYLTRANSFERASE"/>
    <property type="match status" value="1"/>
</dbReference>
<reference evidence="17 18" key="1">
    <citation type="submission" date="2020-04" db="EMBL/GenBank/DDBJ databases">
        <title>Complete genome sequence of Spiroplasma platyhelix ATCC 51748, an insect isolate.</title>
        <authorList>
            <person name="Green E.A."/>
            <person name="Klassen J.L."/>
        </authorList>
    </citation>
    <scope>NUCLEOTIDE SEQUENCE [LARGE SCALE GENOMIC DNA]</scope>
    <source>
        <strain evidence="17 18">PALS-1</strain>
    </source>
</reference>
<evidence type="ECO:0000256" key="7">
    <source>
        <dbReference type="ARBA" id="ARBA00022676"/>
    </source>
</evidence>
<dbReference type="GO" id="GO:0000287">
    <property type="term" value="F:magnesium ion binding"/>
    <property type="evidence" value="ECO:0007669"/>
    <property type="project" value="TreeGrafter"/>
</dbReference>
<evidence type="ECO:0000313" key="17">
    <source>
        <dbReference type="EMBL" id="NKE38576.1"/>
    </source>
</evidence>
<feature type="domain" description="Phosphoribosyltransferase" evidence="16">
    <location>
        <begin position="15"/>
        <end position="164"/>
    </location>
</feature>
<dbReference type="GO" id="GO:0006178">
    <property type="term" value="P:guanine salvage"/>
    <property type="evidence" value="ECO:0007669"/>
    <property type="project" value="TreeGrafter"/>
</dbReference>